<feature type="transmembrane region" description="Helical" evidence="1">
    <location>
        <begin position="16"/>
        <end position="35"/>
    </location>
</feature>
<keyword evidence="1" id="KW-0812">Transmembrane</keyword>
<keyword evidence="3" id="KW-1185">Reference proteome</keyword>
<keyword evidence="1" id="KW-1133">Transmembrane helix</keyword>
<gene>
    <name evidence="2" type="ORF">NRB20_38920</name>
</gene>
<dbReference type="Proteomes" id="UP000438448">
    <property type="component" value="Unassembled WGS sequence"/>
</dbReference>
<keyword evidence="1" id="KW-0472">Membrane</keyword>
<proteinExistence type="predicted"/>
<evidence type="ECO:0000313" key="3">
    <source>
        <dbReference type="Proteomes" id="UP000438448"/>
    </source>
</evidence>
<protein>
    <submittedName>
        <fullName evidence="2">Uncharacterized protein</fullName>
    </submittedName>
</protein>
<accession>A0A7K0D7E9</accession>
<comment type="caution">
    <text evidence="2">The sequence shown here is derived from an EMBL/GenBank/DDBJ whole genome shotgun (WGS) entry which is preliminary data.</text>
</comment>
<evidence type="ECO:0000313" key="2">
    <source>
        <dbReference type="EMBL" id="MQY20784.1"/>
    </source>
</evidence>
<feature type="transmembrane region" description="Helical" evidence="1">
    <location>
        <begin position="41"/>
        <end position="62"/>
    </location>
</feature>
<dbReference type="AlphaFoldDB" id="A0A7K0D7E9"/>
<reference evidence="2 3" key="1">
    <citation type="submission" date="2019-10" db="EMBL/GenBank/DDBJ databases">
        <title>Nocardia macrotermitis sp. nov. and Nocardia aurantia sp. nov., isolated from the gut of fungus growing-termite Macrotermes natalensis.</title>
        <authorList>
            <person name="Benndorf R."/>
            <person name="Schwitalla J."/>
            <person name="Martin K."/>
            <person name="De Beer W."/>
            <person name="Kaster A.-K."/>
            <person name="Vollmers J."/>
            <person name="Poulsen M."/>
            <person name="Beemelmanns C."/>
        </authorList>
    </citation>
    <scope>NUCLEOTIDE SEQUENCE [LARGE SCALE GENOMIC DNA]</scope>
    <source>
        <strain evidence="2 3">RB20</strain>
    </source>
</reference>
<dbReference type="EMBL" id="WEGK01000007">
    <property type="protein sequence ID" value="MQY20784.1"/>
    <property type="molecule type" value="Genomic_DNA"/>
</dbReference>
<sequence length="66" mass="7439">MRFGYPVTMAGHPRRTAFLGTLMMLVAFLTALWVHDLPTTALRVIAYVLLFLIAAVGFVMSFRDYS</sequence>
<name>A0A7K0D7E9_9NOCA</name>
<organism evidence="2 3">
    <name type="scientific">Nocardia macrotermitis</name>
    <dbReference type="NCBI Taxonomy" id="2585198"/>
    <lineage>
        <taxon>Bacteria</taxon>
        <taxon>Bacillati</taxon>
        <taxon>Actinomycetota</taxon>
        <taxon>Actinomycetes</taxon>
        <taxon>Mycobacteriales</taxon>
        <taxon>Nocardiaceae</taxon>
        <taxon>Nocardia</taxon>
    </lineage>
</organism>
<evidence type="ECO:0000256" key="1">
    <source>
        <dbReference type="SAM" id="Phobius"/>
    </source>
</evidence>